<dbReference type="GO" id="GO:0000160">
    <property type="term" value="P:phosphorelay signal transduction system"/>
    <property type="evidence" value="ECO:0007669"/>
    <property type="project" value="InterPro"/>
</dbReference>
<sequence>MAINVTIADDSKMSRKSVMRALPERWDVSIHEASNGKEAVSNYNQGLADVMFLDLTMPEMDGFQVLEHLHQIDAKTVVIVISADIQPYSQEKVKQLGAASFIQKPLDPIQLEHVLHEVGLL</sequence>
<dbReference type="CDD" id="cd17593">
    <property type="entry name" value="REC_CheC-like"/>
    <property type="match status" value="1"/>
</dbReference>
<dbReference type="PROSITE" id="PS50110">
    <property type="entry name" value="RESPONSE_REGULATORY"/>
    <property type="match status" value="1"/>
</dbReference>
<evidence type="ECO:0000259" key="3">
    <source>
        <dbReference type="PROSITE" id="PS50110"/>
    </source>
</evidence>
<evidence type="ECO:0000313" key="5">
    <source>
        <dbReference type="Proteomes" id="UP000184159"/>
    </source>
</evidence>
<dbReference type="Pfam" id="PF00072">
    <property type="entry name" value="Response_reg"/>
    <property type="match status" value="1"/>
</dbReference>
<keyword evidence="1 2" id="KW-0597">Phosphoprotein</keyword>
<dbReference type="Proteomes" id="UP000184159">
    <property type="component" value="Unassembled WGS sequence"/>
</dbReference>
<dbReference type="PANTHER" id="PTHR44591:SF24">
    <property type="entry name" value="PROTEIN-GLUTAMATE METHYLESTERASE_PROTEIN-GLUTAMINE GLUTAMINASE 1"/>
    <property type="match status" value="1"/>
</dbReference>
<protein>
    <submittedName>
        <fullName evidence="4">Response regulator receiver domain-containing protein</fullName>
    </submittedName>
</protein>
<evidence type="ECO:0000313" key="4">
    <source>
        <dbReference type="EMBL" id="SHF34633.1"/>
    </source>
</evidence>
<organism evidence="4 5">
    <name type="scientific">Vibrio gazogenes DSM 21264 = NBRC 103151</name>
    <dbReference type="NCBI Taxonomy" id="1123492"/>
    <lineage>
        <taxon>Bacteria</taxon>
        <taxon>Pseudomonadati</taxon>
        <taxon>Pseudomonadota</taxon>
        <taxon>Gammaproteobacteria</taxon>
        <taxon>Vibrionales</taxon>
        <taxon>Vibrionaceae</taxon>
        <taxon>Vibrio</taxon>
    </lineage>
</organism>
<dbReference type="PANTHER" id="PTHR44591">
    <property type="entry name" value="STRESS RESPONSE REGULATOR PROTEIN 1"/>
    <property type="match status" value="1"/>
</dbReference>
<proteinExistence type="predicted"/>
<dbReference type="EMBL" id="FQUH01000008">
    <property type="protein sequence ID" value="SHF34633.1"/>
    <property type="molecule type" value="Genomic_DNA"/>
</dbReference>
<dbReference type="SMART" id="SM00448">
    <property type="entry name" value="REC"/>
    <property type="match status" value="1"/>
</dbReference>
<feature type="domain" description="Response regulatory" evidence="3">
    <location>
        <begin position="4"/>
        <end position="119"/>
    </location>
</feature>
<dbReference type="SUPFAM" id="SSF52172">
    <property type="entry name" value="CheY-like"/>
    <property type="match status" value="1"/>
</dbReference>
<reference evidence="5" key="1">
    <citation type="submission" date="2016-11" db="EMBL/GenBank/DDBJ databases">
        <authorList>
            <person name="Varghese N."/>
            <person name="Submissions S."/>
        </authorList>
    </citation>
    <scope>NUCLEOTIDE SEQUENCE [LARGE SCALE GENOMIC DNA]</scope>
    <source>
        <strain evidence="5">DSM 21264</strain>
    </source>
</reference>
<dbReference type="InterPro" id="IPR011006">
    <property type="entry name" value="CheY-like_superfamily"/>
</dbReference>
<dbReference type="InterPro" id="IPR001789">
    <property type="entry name" value="Sig_transdc_resp-reg_receiver"/>
</dbReference>
<dbReference type="RefSeq" id="WP_072958788.1">
    <property type="nucleotide sequence ID" value="NZ_FQUH01000008.1"/>
</dbReference>
<gene>
    <name evidence="4" type="ORF">SAMN02745781_02059</name>
</gene>
<evidence type="ECO:0000256" key="2">
    <source>
        <dbReference type="PROSITE-ProRule" id="PRU00169"/>
    </source>
</evidence>
<keyword evidence="5" id="KW-1185">Reference proteome</keyword>
<dbReference type="InterPro" id="IPR050595">
    <property type="entry name" value="Bact_response_regulator"/>
</dbReference>
<name>A0A1M5AWR5_VIBGA</name>
<dbReference type="Gene3D" id="3.40.50.2300">
    <property type="match status" value="1"/>
</dbReference>
<dbReference type="AlphaFoldDB" id="A0A1M5AWR5"/>
<feature type="modified residue" description="4-aspartylphosphate" evidence="2">
    <location>
        <position position="54"/>
    </location>
</feature>
<accession>A0A1M5AWR5</accession>
<evidence type="ECO:0000256" key="1">
    <source>
        <dbReference type="ARBA" id="ARBA00022553"/>
    </source>
</evidence>